<reference evidence="1 2" key="1">
    <citation type="journal article" date="2013" name="Mar. Genomics">
        <title>Expression of sulfatases in Rhodopirellula baltica and the diversity of sulfatases in the genus Rhodopirellula.</title>
        <authorList>
            <person name="Wegner C.E."/>
            <person name="Richter-Heitmann T."/>
            <person name="Klindworth A."/>
            <person name="Klockow C."/>
            <person name="Richter M."/>
            <person name="Achstetter T."/>
            <person name="Glockner F.O."/>
            <person name="Harder J."/>
        </authorList>
    </citation>
    <scope>NUCLEOTIDE SEQUENCE [LARGE SCALE GENOMIC DNA]</scope>
    <source>
        <strain evidence="1 2">WH47</strain>
    </source>
</reference>
<gene>
    <name evidence="1" type="ORF">RBWH47_05974</name>
</gene>
<dbReference type="AlphaFoldDB" id="F2ALB9"/>
<evidence type="ECO:0000313" key="1">
    <source>
        <dbReference type="EMBL" id="EGF29540.1"/>
    </source>
</evidence>
<accession>F2ALB9</accession>
<proteinExistence type="predicted"/>
<evidence type="ECO:0000313" key="2">
    <source>
        <dbReference type="Proteomes" id="UP000006222"/>
    </source>
</evidence>
<dbReference type="Proteomes" id="UP000006222">
    <property type="component" value="Unassembled WGS sequence"/>
</dbReference>
<dbReference type="EMBL" id="AFAR01000019">
    <property type="protein sequence ID" value="EGF29540.1"/>
    <property type="molecule type" value="Genomic_DNA"/>
</dbReference>
<comment type="caution">
    <text evidence="1">The sequence shown here is derived from an EMBL/GenBank/DDBJ whole genome shotgun (WGS) entry which is preliminary data.</text>
</comment>
<protein>
    <submittedName>
        <fullName evidence="1">Uncharacterized protein</fullName>
    </submittedName>
</protein>
<organism evidence="1 2">
    <name type="scientific">Rhodopirellula baltica WH47</name>
    <dbReference type="NCBI Taxonomy" id="991778"/>
    <lineage>
        <taxon>Bacteria</taxon>
        <taxon>Pseudomonadati</taxon>
        <taxon>Planctomycetota</taxon>
        <taxon>Planctomycetia</taxon>
        <taxon>Pirellulales</taxon>
        <taxon>Pirellulaceae</taxon>
        <taxon>Rhodopirellula</taxon>
    </lineage>
</organism>
<name>F2ALB9_RHOBT</name>
<sequence>MYNRCQMSQFSDSPRVHQVVQLENEQVPLVSASHSLGAGDPN</sequence>